<dbReference type="RefSeq" id="XP_018281168.1">
    <property type="nucleotide sequence ID" value="XM_018425178.1"/>
</dbReference>
<dbReference type="PANTHER" id="PTHR31896">
    <property type="entry name" value="FAMILY REGULATORY PROTEIN, PUTATIVE (AFU_ORTHOLOGUE AFUA_3G14730)-RELATED"/>
    <property type="match status" value="1"/>
</dbReference>
<proteinExistence type="predicted"/>
<evidence type="ECO:0000256" key="1">
    <source>
        <dbReference type="ARBA" id="ARBA00022679"/>
    </source>
</evidence>
<feature type="region of interest" description="Disordered" evidence="2">
    <location>
        <begin position="1"/>
        <end position="25"/>
    </location>
</feature>
<dbReference type="EMBL" id="KQ087185">
    <property type="protein sequence ID" value="KLT44677.1"/>
    <property type="molecule type" value="Genomic_DNA"/>
</dbReference>
<dbReference type="OrthoDB" id="1862401at2759"/>
<dbReference type="SUPFAM" id="SSF52777">
    <property type="entry name" value="CoA-dependent acyltransferases"/>
    <property type="match status" value="1"/>
</dbReference>
<protein>
    <submittedName>
        <fullName evidence="3">Uncharacterized protein</fullName>
    </submittedName>
</protein>
<dbReference type="STRING" id="879819.A0A0J0XUF2"/>
<evidence type="ECO:0000313" key="3">
    <source>
        <dbReference type="EMBL" id="KLT44677.1"/>
    </source>
</evidence>
<sequence>MPDTPYPPKLTITSRVSVRPPPGAAEPLSLAGSAATMWPVVPVTLLFPPTTVDERALTQALQHVVSTYPLLGARLDTTPPAGDWPAHTTRYRRAWAYYDGPGAALAFATHAGSINDVLPKANGRVLDADAASANDLCDSPIVVLRPEAMAQTGPALALQITRFSDGIALGLRAHHAILDAHSAANVIGAWFKSYNALLKGAPLPTLNLSFDRTPIDAAAGAIDAPGPDPALLALADTLPGLRLDMTQNTDTAFPIAALTRAPGAPETEGAAPPWSTWDWASYMHVQQRVLSFTTDEVARLKARAGSKSSLDALYALVWGAIVRARGLPENTNVSFGECIGLRGRVPGVGPEHCGADLIITAAQMNAAETADLRDTARAIRSAIDAYTPTTIGAELHRMAYASDPARRWNMFFGREHIHTTSWLHIGMYDLQIADVKPTWVQAAFPGLDGLVCALEAPGGVNVQLWLEPETMARVVRDPVFADI</sequence>
<dbReference type="Proteomes" id="UP000053611">
    <property type="component" value="Unassembled WGS sequence"/>
</dbReference>
<dbReference type="AlphaFoldDB" id="A0A0J0XUF2"/>
<reference evidence="3 4" key="1">
    <citation type="submission" date="2015-03" db="EMBL/GenBank/DDBJ databases">
        <title>Genomics and transcriptomics of the oil-accumulating basidiomycete yeast T. oleaginosus allow insights into substrate utilization and the diverse evolutionary trajectories of mating systems in fungi.</title>
        <authorList>
            <consortium name="DOE Joint Genome Institute"/>
            <person name="Kourist R."/>
            <person name="Kracht O."/>
            <person name="Bracharz F."/>
            <person name="Lipzen A."/>
            <person name="Nolan M."/>
            <person name="Ohm R."/>
            <person name="Grigoriev I."/>
            <person name="Sun S."/>
            <person name="Heitman J."/>
            <person name="Bruck T."/>
            <person name="Nowrousian M."/>
        </authorList>
    </citation>
    <scope>NUCLEOTIDE SEQUENCE [LARGE SCALE GENOMIC DNA]</scope>
    <source>
        <strain evidence="3 4">IBC0246</strain>
    </source>
</reference>
<keyword evidence="4" id="KW-1185">Reference proteome</keyword>
<gene>
    <name evidence="3" type="ORF">CC85DRAFT_300225</name>
</gene>
<organism evidence="3 4">
    <name type="scientific">Cutaneotrichosporon oleaginosum</name>
    <dbReference type="NCBI Taxonomy" id="879819"/>
    <lineage>
        <taxon>Eukaryota</taxon>
        <taxon>Fungi</taxon>
        <taxon>Dikarya</taxon>
        <taxon>Basidiomycota</taxon>
        <taxon>Agaricomycotina</taxon>
        <taxon>Tremellomycetes</taxon>
        <taxon>Trichosporonales</taxon>
        <taxon>Trichosporonaceae</taxon>
        <taxon>Cutaneotrichosporon</taxon>
    </lineage>
</organism>
<dbReference type="PANTHER" id="PTHR31896:SF64">
    <property type="entry name" value="TRICHOTHECENE 3-O-ACETYLTRANSFERASE"/>
    <property type="match status" value="1"/>
</dbReference>
<dbReference type="InterPro" id="IPR023213">
    <property type="entry name" value="CAT-like_dom_sf"/>
</dbReference>
<evidence type="ECO:0000256" key="2">
    <source>
        <dbReference type="SAM" id="MobiDB-lite"/>
    </source>
</evidence>
<keyword evidence="1" id="KW-0808">Transferase</keyword>
<dbReference type="Gene3D" id="3.30.559.10">
    <property type="entry name" value="Chloramphenicol acetyltransferase-like domain"/>
    <property type="match status" value="2"/>
</dbReference>
<dbReference type="Pfam" id="PF02458">
    <property type="entry name" value="Transferase"/>
    <property type="match status" value="2"/>
</dbReference>
<dbReference type="InterPro" id="IPR051283">
    <property type="entry name" value="Sec_Metabolite_Acyltrans"/>
</dbReference>
<evidence type="ECO:0000313" key="4">
    <source>
        <dbReference type="Proteomes" id="UP000053611"/>
    </source>
</evidence>
<name>A0A0J0XUF2_9TREE</name>
<accession>A0A0J0XUF2</accession>
<dbReference type="GO" id="GO:0016740">
    <property type="term" value="F:transferase activity"/>
    <property type="evidence" value="ECO:0007669"/>
    <property type="project" value="UniProtKB-KW"/>
</dbReference>
<dbReference type="GeneID" id="28985781"/>